<evidence type="ECO:0000259" key="2">
    <source>
        <dbReference type="Pfam" id="PF12937"/>
    </source>
</evidence>
<keyword evidence="4" id="KW-1185">Reference proteome</keyword>
<dbReference type="Pfam" id="PF12937">
    <property type="entry name" value="F-box-like"/>
    <property type="match status" value="1"/>
</dbReference>
<dbReference type="InterPro" id="IPR036047">
    <property type="entry name" value="F-box-like_dom_sf"/>
</dbReference>
<evidence type="ECO:0000313" key="4">
    <source>
        <dbReference type="Proteomes" id="UP000078512"/>
    </source>
</evidence>
<dbReference type="EMBL" id="KV442016">
    <property type="protein sequence ID" value="OAQ34707.1"/>
    <property type="molecule type" value="Genomic_DNA"/>
</dbReference>
<dbReference type="InterPro" id="IPR032675">
    <property type="entry name" value="LRR_dom_sf"/>
</dbReference>
<evidence type="ECO:0000313" key="3">
    <source>
        <dbReference type="EMBL" id="OAQ34707.1"/>
    </source>
</evidence>
<sequence length="567" mass="65522">MDKALMLPEILACIGNMLDNNNIISCMQVCKAWRTEFEPRLWRSFTLKQLEPDYVGLRPDLALLKKNAHHIRSLVIKQMDSALQDFFMRCKQLEEVRFDAQEVDDGDGVAQMWDRFSDMIDNHSRLRKIVIDPVPWPMTNKVLETMERCPKLIVLESKETELDVVKSQLYLRLCSKNLRRLSTWADDYDHPEFPEHLIFQEMRYLDICHATGISMDKQLTWLSRCPNLVSFRWEAWADQVDVAKLCTILSGGTCPDLTALHLIVTLADDEIAQILEAAPRIEKLSLPRTGFGALSMDALRRHFPTLRDINLQFCSKVTSPMVQEILRSCANLQSISAESLARSDIIQHPWACRNLQMFDVGIDFVDETDGYDPPKSHFREVYQRLSLLTELNYLSICSENQADTDSRDPIEVSLEAGLDELATLKKLTFFSCKTLLNNSHPSEGFKVVEWMVEHWKRLETFEASKSIAVMGAIGDDGNTIEPYAMDLLRDNGIRFSEFFSSGRGLDYDNDDDYDEDEWTDQEDYEDDGYDMDDFETYEHYGPIDFSSDDEYADQYARYMVQQYSGLE</sequence>
<name>A0A197KAH9_9FUNG</name>
<dbReference type="SUPFAM" id="SSF81383">
    <property type="entry name" value="F-box domain"/>
    <property type="match status" value="1"/>
</dbReference>
<dbReference type="OrthoDB" id="2444110at2759"/>
<feature type="region of interest" description="Disordered" evidence="1">
    <location>
        <begin position="510"/>
        <end position="529"/>
    </location>
</feature>
<dbReference type="InterPro" id="IPR001810">
    <property type="entry name" value="F-box_dom"/>
</dbReference>
<reference evidence="3 4" key="1">
    <citation type="submission" date="2016-05" db="EMBL/GenBank/DDBJ databases">
        <title>Genome sequencing reveals origins of a unique bacterial endosymbiosis in the earliest lineages of terrestrial Fungi.</title>
        <authorList>
            <consortium name="DOE Joint Genome Institute"/>
            <person name="Uehling J."/>
            <person name="Gryganskyi A."/>
            <person name="Hameed K."/>
            <person name="Tschaplinski T."/>
            <person name="Misztal P."/>
            <person name="Wu S."/>
            <person name="Desiro A."/>
            <person name="Vande Pol N."/>
            <person name="Du Z.-Y."/>
            <person name="Zienkiewicz A."/>
            <person name="Zienkiewicz K."/>
            <person name="Morin E."/>
            <person name="Tisserant E."/>
            <person name="Splivallo R."/>
            <person name="Hainaut M."/>
            <person name="Henrissat B."/>
            <person name="Ohm R."/>
            <person name="Kuo A."/>
            <person name="Yan J."/>
            <person name="Lipzen A."/>
            <person name="Nolan M."/>
            <person name="Labutti K."/>
            <person name="Barry K."/>
            <person name="Goldstein A."/>
            <person name="Labbe J."/>
            <person name="Schadt C."/>
            <person name="Tuskan G."/>
            <person name="Grigoriev I."/>
            <person name="Martin F."/>
            <person name="Vilgalys R."/>
            <person name="Bonito G."/>
        </authorList>
    </citation>
    <scope>NUCLEOTIDE SEQUENCE [LARGE SCALE GENOMIC DNA]</scope>
    <source>
        <strain evidence="3 4">AG-77</strain>
    </source>
</reference>
<dbReference type="Gene3D" id="1.20.1280.50">
    <property type="match status" value="1"/>
</dbReference>
<proteinExistence type="predicted"/>
<dbReference type="PANTHER" id="PTHR16134">
    <property type="entry name" value="F-BOX/TPR REPEAT PROTEIN POF3"/>
    <property type="match status" value="1"/>
</dbReference>
<dbReference type="AlphaFoldDB" id="A0A197KAH9"/>
<dbReference type="Proteomes" id="UP000078512">
    <property type="component" value="Unassembled WGS sequence"/>
</dbReference>
<protein>
    <recommendedName>
        <fullName evidence="2">F-box domain-containing protein</fullName>
    </recommendedName>
</protein>
<evidence type="ECO:0000256" key="1">
    <source>
        <dbReference type="SAM" id="MobiDB-lite"/>
    </source>
</evidence>
<feature type="domain" description="F-box" evidence="2">
    <location>
        <begin position="8"/>
        <end position="47"/>
    </location>
</feature>
<dbReference type="Gene3D" id="3.80.10.10">
    <property type="entry name" value="Ribonuclease Inhibitor"/>
    <property type="match status" value="1"/>
</dbReference>
<dbReference type="PANTHER" id="PTHR16134:SF119">
    <property type="entry name" value="AT02038P-RELATED"/>
    <property type="match status" value="1"/>
</dbReference>
<accession>A0A197KAH9</accession>
<dbReference type="SUPFAM" id="SSF52047">
    <property type="entry name" value="RNI-like"/>
    <property type="match status" value="1"/>
</dbReference>
<organism evidence="3 4">
    <name type="scientific">Linnemannia elongata AG-77</name>
    <dbReference type="NCBI Taxonomy" id="1314771"/>
    <lineage>
        <taxon>Eukaryota</taxon>
        <taxon>Fungi</taxon>
        <taxon>Fungi incertae sedis</taxon>
        <taxon>Mucoromycota</taxon>
        <taxon>Mortierellomycotina</taxon>
        <taxon>Mortierellomycetes</taxon>
        <taxon>Mortierellales</taxon>
        <taxon>Mortierellaceae</taxon>
        <taxon>Linnemannia</taxon>
    </lineage>
</organism>
<gene>
    <name evidence="3" type="ORF">K457DRAFT_133170</name>
</gene>